<keyword evidence="4" id="KW-1185">Reference proteome</keyword>
<organism evidence="3 4">
    <name type="scientific">Salinimicrobium marinum</name>
    <dbReference type="NCBI Taxonomy" id="680283"/>
    <lineage>
        <taxon>Bacteria</taxon>
        <taxon>Pseudomonadati</taxon>
        <taxon>Bacteroidota</taxon>
        <taxon>Flavobacteriia</taxon>
        <taxon>Flavobacteriales</taxon>
        <taxon>Flavobacteriaceae</taxon>
        <taxon>Salinimicrobium</taxon>
    </lineage>
</organism>
<feature type="domain" description="Xylose isomerase-like TIM barrel" evidence="2">
    <location>
        <begin position="88"/>
        <end position="277"/>
    </location>
</feature>
<dbReference type="EMBL" id="BMXB01000002">
    <property type="protein sequence ID" value="GHA29441.1"/>
    <property type="molecule type" value="Genomic_DNA"/>
</dbReference>
<dbReference type="PANTHER" id="PTHR43489:SF3">
    <property type="entry name" value="XYLOSE ISOMERASE DOMAIN PROTEIN TIM BARREL"/>
    <property type="match status" value="1"/>
</dbReference>
<name>A0A918S8M4_9FLAO</name>
<evidence type="ECO:0000313" key="3">
    <source>
        <dbReference type="EMBL" id="GHA29441.1"/>
    </source>
</evidence>
<dbReference type="Pfam" id="PF01261">
    <property type="entry name" value="AP_endonuc_2"/>
    <property type="match status" value="1"/>
</dbReference>
<comment type="caution">
    <text evidence="3">The sequence shown here is derived from an EMBL/GenBank/DDBJ whole genome shotgun (WGS) entry which is preliminary data.</text>
</comment>
<evidence type="ECO:0000259" key="2">
    <source>
        <dbReference type="Pfam" id="PF01261"/>
    </source>
</evidence>
<dbReference type="Proteomes" id="UP000610456">
    <property type="component" value="Unassembled WGS sequence"/>
</dbReference>
<dbReference type="InterPro" id="IPR050417">
    <property type="entry name" value="Sugar_Epim/Isomerase"/>
</dbReference>
<reference evidence="3" key="1">
    <citation type="journal article" date="2014" name="Int. J. Syst. Evol. Microbiol.">
        <title>Complete genome sequence of Corynebacterium casei LMG S-19264T (=DSM 44701T), isolated from a smear-ripened cheese.</title>
        <authorList>
            <consortium name="US DOE Joint Genome Institute (JGI-PGF)"/>
            <person name="Walter F."/>
            <person name="Albersmeier A."/>
            <person name="Kalinowski J."/>
            <person name="Ruckert C."/>
        </authorList>
    </citation>
    <scope>NUCLEOTIDE SEQUENCE</scope>
    <source>
        <strain evidence="3">KCTC 12719</strain>
    </source>
</reference>
<gene>
    <name evidence="3" type="ORF">GCM10007103_08320</name>
</gene>
<dbReference type="Gene3D" id="3.20.20.150">
    <property type="entry name" value="Divalent-metal-dependent TIM barrel enzymes"/>
    <property type="match status" value="1"/>
</dbReference>
<evidence type="ECO:0000256" key="1">
    <source>
        <dbReference type="ARBA" id="ARBA00023235"/>
    </source>
</evidence>
<dbReference type="InterPro" id="IPR013022">
    <property type="entry name" value="Xyl_isomerase-like_TIM-brl"/>
</dbReference>
<dbReference type="GO" id="GO:0016853">
    <property type="term" value="F:isomerase activity"/>
    <property type="evidence" value="ECO:0007669"/>
    <property type="project" value="UniProtKB-KW"/>
</dbReference>
<sequence>MKNTFNRRQALKNIALGTGAIGFGSVLSSFSVPEFSEEKKSDRPKNNINHSVCRWTFPDVPLDKLAADCAAIGIKAIDLLRPSEWDTVEKHGLKCSMATDDFASIEHGFNDPENHKELQKKYKELIEKASKQGIKNVICFSGNRRGMDEETGIKNCAEGLIPLLDYAKERNVVLVMELLNSKVNHPDYMCDHTEWGVALAKETGRDNFKLLYDIYHMQVMEGDVIATIRKYHPYINHYHTAGVPGRNEIDETQELFYPAIMKAIVETGFDGYVAQEFVPTAENKFNSLEEAIRICDV</sequence>
<protein>
    <submittedName>
        <fullName evidence="3">Hydroxypyruvate isomerase</fullName>
    </submittedName>
</protein>
<dbReference type="InterPro" id="IPR036237">
    <property type="entry name" value="Xyl_isomerase-like_sf"/>
</dbReference>
<proteinExistence type="predicted"/>
<reference evidence="3" key="2">
    <citation type="submission" date="2020-09" db="EMBL/GenBank/DDBJ databases">
        <authorList>
            <person name="Sun Q."/>
            <person name="Kim S."/>
        </authorList>
    </citation>
    <scope>NUCLEOTIDE SEQUENCE</scope>
    <source>
        <strain evidence="3">KCTC 12719</strain>
    </source>
</reference>
<dbReference type="PANTHER" id="PTHR43489">
    <property type="entry name" value="ISOMERASE"/>
    <property type="match status" value="1"/>
</dbReference>
<accession>A0A918S8M4</accession>
<dbReference type="AlphaFoldDB" id="A0A918S8M4"/>
<evidence type="ECO:0000313" key="4">
    <source>
        <dbReference type="Proteomes" id="UP000610456"/>
    </source>
</evidence>
<keyword evidence="1 3" id="KW-0413">Isomerase</keyword>
<dbReference type="SUPFAM" id="SSF51658">
    <property type="entry name" value="Xylose isomerase-like"/>
    <property type="match status" value="1"/>
</dbReference>
<dbReference type="RefSeq" id="WP_189603446.1">
    <property type="nucleotide sequence ID" value="NZ_BMXB01000002.1"/>
</dbReference>